<dbReference type="Proteomes" id="UP000179014">
    <property type="component" value="Unassembled WGS sequence"/>
</dbReference>
<dbReference type="Gene3D" id="3.30.428.10">
    <property type="entry name" value="HIT-like"/>
    <property type="match status" value="1"/>
</dbReference>
<dbReference type="InterPro" id="IPR036265">
    <property type="entry name" value="HIT-like_sf"/>
</dbReference>
<sequence>MKIKDTSGAEHDIECIACAIQSGKVTLLVERIAETEFFVAEQDFEYPIEAFIIVASKRHVKSILGLSEEERADLTSFLFSCRKAMKTQLGIVEVTFVQEEHSSSSHFHVWLFPWLPWMDEEGYKRKVSEITTVMKMAKDRPMTEESSLILRESAQKLKSEIAKDLKDATKRSS</sequence>
<dbReference type="AlphaFoldDB" id="A0A1F6BUI0"/>
<dbReference type="STRING" id="1798474.A2118_00845"/>
<evidence type="ECO:0000313" key="1">
    <source>
        <dbReference type="EMBL" id="OGG40571.1"/>
    </source>
</evidence>
<dbReference type="EMBL" id="MFKN01000028">
    <property type="protein sequence ID" value="OGG40571.1"/>
    <property type="molecule type" value="Genomic_DNA"/>
</dbReference>
<evidence type="ECO:0008006" key="3">
    <source>
        <dbReference type="Google" id="ProtNLM"/>
    </source>
</evidence>
<organism evidence="1 2">
    <name type="scientific">Candidatus Kaiserbacteria bacterium GWA2_50_9</name>
    <dbReference type="NCBI Taxonomy" id="1798474"/>
    <lineage>
        <taxon>Bacteria</taxon>
        <taxon>Candidatus Kaiseribacteriota</taxon>
    </lineage>
</organism>
<accession>A0A1F6BUI0</accession>
<gene>
    <name evidence="1" type="ORF">A2118_00845</name>
</gene>
<dbReference type="SUPFAM" id="SSF54197">
    <property type="entry name" value="HIT-like"/>
    <property type="match status" value="1"/>
</dbReference>
<name>A0A1F6BUI0_9BACT</name>
<protein>
    <recommendedName>
        <fullName evidence="3">HIT domain-containing protein</fullName>
    </recommendedName>
</protein>
<reference evidence="1 2" key="1">
    <citation type="journal article" date="2016" name="Nat. Commun.">
        <title>Thousands of microbial genomes shed light on interconnected biogeochemical processes in an aquifer system.</title>
        <authorList>
            <person name="Anantharaman K."/>
            <person name="Brown C.T."/>
            <person name="Hug L.A."/>
            <person name="Sharon I."/>
            <person name="Castelle C.J."/>
            <person name="Probst A.J."/>
            <person name="Thomas B.C."/>
            <person name="Singh A."/>
            <person name="Wilkins M.J."/>
            <person name="Karaoz U."/>
            <person name="Brodie E.L."/>
            <person name="Williams K.H."/>
            <person name="Hubbard S.S."/>
            <person name="Banfield J.F."/>
        </authorList>
    </citation>
    <scope>NUCLEOTIDE SEQUENCE [LARGE SCALE GENOMIC DNA]</scope>
</reference>
<comment type="caution">
    <text evidence="1">The sequence shown here is derived from an EMBL/GenBank/DDBJ whole genome shotgun (WGS) entry which is preliminary data.</text>
</comment>
<proteinExistence type="predicted"/>
<evidence type="ECO:0000313" key="2">
    <source>
        <dbReference type="Proteomes" id="UP000179014"/>
    </source>
</evidence>